<feature type="compositionally biased region" description="Polar residues" evidence="1">
    <location>
        <begin position="197"/>
        <end position="206"/>
    </location>
</feature>
<reference evidence="3 4" key="1">
    <citation type="submission" date="2009-12" db="EMBL/GenBank/DDBJ databases">
        <title>The Genome Sequence of Anolis carolinensis (Green Anole Lizard).</title>
        <authorList>
            <consortium name="The Genome Sequencing Platform"/>
            <person name="Di Palma F."/>
            <person name="Alfoldi J."/>
            <person name="Heiman D."/>
            <person name="Young S."/>
            <person name="Grabherr M."/>
            <person name="Johnson J."/>
            <person name="Lander E.S."/>
            <person name="Lindblad-Toh K."/>
        </authorList>
    </citation>
    <scope>NUCLEOTIDE SEQUENCE [LARGE SCALE GENOMIC DNA]</scope>
    <source>
        <strain evidence="3 4">JBL SC #1</strain>
    </source>
</reference>
<feature type="compositionally biased region" description="Polar residues" evidence="1">
    <location>
        <begin position="317"/>
        <end position="335"/>
    </location>
</feature>
<organism evidence="3 4">
    <name type="scientific">Anolis carolinensis</name>
    <name type="common">Green anole</name>
    <name type="synonym">American chameleon</name>
    <dbReference type="NCBI Taxonomy" id="28377"/>
    <lineage>
        <taxon>Eukaryota</taxon>
        <taxon>Metazoa</taxon>
        <taxon>Chordata</taxon>
        <taxon>Craniata</taxon>
        <taxon>Vertebrata</taxon>
        <taxon>Euteleostomi</taxon>
        <taxon>Lepidosauria</taxon>
        <taxon>Squamata</taxon>
        <taxon>Bifurcata</taxon>
        <taxon>Unidentata</taxon>
        <taxon>Episquamata</taxon>
        <taxon>Toxicofera</taxon>
        <taxon>Iguania</taxon>
        <taxon>Dactyloidae</taxon>
        <taxon>Anolis</taxon>
    </lineage>
</organism>
<gene>
    <name evidence="3" type="primary">WIPF3</name>
</gene>
<feature type="compositionally biased region" description="Polar residues" evidence="1">
    <location>
        <begin position="390"/>
        <end position="411"/>
    </location>
</feature>
<proteinExistence type="predicted"/>
<dbReference type="InParanoid" id="A0A803T7K9"/>
<dbReference type="PROSITE" id="PS51082">
    <property type="entry name" value="WH2"/>
    <property type="match status" value="1"/>
</dbReference>
<dbReference type="PRINTS" id="PR01217">
    <property type="entry name" value="PRICHEXTENSN"/>
</dbReference>
<dbReference type="CTD" id="644150"/>
<feature type="compositionally biased region" description="Pro residues" evidence="1">
    <location>
        <begin position="228"/>
        <end position="249"/>
    </location>
</feature>
<evidence type="ECO:0000313" key="3">
    <source>
        <dbReference type="Ensembl" id="ENSACAP00000031199.1"/>
    </source>
</evidence>
<evidence type="ECO:0000313" key="4">
    <source>
        <dbReference type="Proteomes" id="UP000001646"/>
    </source>
</evidence>
<feature type="compositionally biased region" description="Pro residues" evidence="1">
    <location>
        <begin position="1"/>
        <end position="88"/>
    </location>
</feature>
<feature type="compositionally biased region" description="Pro residues" evidence="1">
    <location>
        <begin position="340"/>
        <end position="351"/>
    </location>
</feature>
<sequence>MPVPPPPPPPPLPPSLSGGPPPPPPLPPSVSGGPPPPPPPPPPPLPSSSSGGPPPPPPLPSPSSGGPPPPPPLPSTPSGGPPPPPLPSPSSLANSEPPKARREDSKSRSALLHEIQRGTRLRKVTQTNDRSAPQIENDRRRTSRDGGNSTSGRSDVPQALGNLFAEGFPVLKPVGQRDLTGGKTGKPCTLRMPPRSPDSQNNNEKANGNFHVTPESPRPTEQPETPKAQPPTPTRPSIPAPPPPPPLPPSSSSKPSLVFPPPPPLPPPLAESPDKLTSPSTAAAVSLPHNEKLPKAQTSPLNMPPLPPPPPLPLTSPCGTSGRTNEGSSSQTDVRTNPPLMSPPPPPPPPHMSTFSSPRSSLSSPTSPSSNNALSGSSDIAPPLPPKSLFVQSQMEKANIQSLPLSPVSSATQQTVVVQKRRQGRGGGKLNPPPVPPARSPTTELSSKCQYAQVSPWLVSNDLYPSLKNGTVVHIMDDFESKFTFHSVEEFPPPDEFKPCLKIYPSHEARDGANKPPLRAQVR</sequence>
<feature type="compositionally biased region" description="Pro residues" evidence="1">
    <location>
        <begin position="258"/>
        <end position="270"/>
    </location>
</feature>
<keyword evidence="4" id="KW-1185">Reference proteome</keyword>
<feature type="compositionally biased region" description="Basic and acidic residues" evidence="1">
    <location>
        <begin position="98"/>
        <end position="107"/>
    </location>
</feature>
<dbReference type="GeneID" id="103279144"/>
<dbReference type="InterPro" id="IPR003124">
    <property type="entry name" value="WH2_dom"/>
</dbReference>
<reference evidence="3" key="2">
    <citation type="submission" date="2025-08" db="UniProtKB">
        <authorList>
            <consortium name="Ensembl"/>
        </authorList>
    </citation>
    <scope>IDENTIFICATION</scope>
</reference>
<accession>A0A803T7K9</accession>
<name>A0A803T7K9_ANOCA</name>
<feature type="domain" description="WH2" evidence="2">
    <location>
        <begin position="107"/>
        <end position="124"/>
    </location>
</feature>
<dbReference type="AlphaFoldDB" id="A0A803T7K9"/>
<dbReference type="GO" id="GO:0003779">
    <property type="term" value="F:actin binding"/>
    <property type="evidence" value="ECO:0007669"/>
    <property type="project" value="InterPro"/>
</dbReference>
<dbReference type="KEGG" id="acs:103279144"/>
<dbReference type="Pfam" id="PF02205">
    <property type="entry name" value="WH2"/>
    <property type="match status" value="1"/>
</dbReference>
<protein>
    <submittedName>
        <fullName evidence="3">WAS/WASL interacting protein family member 3</fullName>
    </submittedName>
</protein>
<feature type="compositionally biased region" description="Low complexity" evidence="1">
    <location>
        <begin position="352"/>
        <end position="378"/>
    </location>
</feature>
<dbReference type="GeneTree" id="ENSGT00940000160267"/>
<evidence type="ECO:0000259" key="2">
    <source>
        <dbReference type="PROSITE" id="PS51082"/>
    </source>
</evidence>
<feature type="region of interest" description="Disordered" evidence="1">
    <location>
        <begin position="1"/>
        <end position="446"/>
    </location>
</feature>
<dbReference type="Bgee" id="ENSACAG00000000853">
    <property type="expression patterns" value="Expressed in dewlap and 9 other cell types or tissues"/>
</dbReference>
<dbReference type="OrthoDB" id="6157464at2759"/>
<reference evidence="3" key="3">
    <citation type="submission" date="2025-09" db="UniProtKB">
        <authorList>
            <consortium name="Ensembl"/>
        </authorList>
    </citation>
    <scope>IDENTIFICATION</scope>
</reference>
<feature type="compositionally biased region" description="Pro residues" evidence="1">
    <location>
        <begin position="302"/>
        <end position="314"/>
    </location>
</feature>
<dbReference type="Ensembl" id="ENSACAT00000043019.1">
    <property type="protein sequence ID" value="ENSACAP00000031199.1"/>
    <property type="gene ID" value="ENSACAG00000000853.4"/>
</dbReference>
<evidence type="ECO:0000256" key="1">
    <source>
        <dbReference type="SAM" id="MobiDB-lite"/>
    </source>
</evidence>
<dbReference type="SMART" id="SM00246">
    <property type="entry name" value="WH2"/>
    <property type="match status" value="1"/>
</dbReference>
<dbReference type="Proteomes" id="UP000001646">
    <property type="component" value="Chromosome 6"/>
</dbReference>